<evidence type="ECO:0000313" key="7">
    <source>
        <dbReference type="Proteomes" id="UP001597327"/>
    </source>
</evidence>
<dbReference type="PANTHER" id="PTHR21666">
    <property type="entry name" value="PEPTIDASE-RELATED"/>
    <property type="match status" value="1"/>
</dbReference>
<feature type="coiled-coil region" evidence="2">
    <location>
        <begin position="72"/>
        <end position="117"/>
    </location>
</feature>
<dbReference type="Gene3D" id="2.70.70.10">
    <property type="entry name" value="Glucose Permease (Domain IIA)"/>
    <property type="match status" value="1"/>
</dbReference>
<keyword evidence="2" id="KW-0175">Coiled coil</keyword>
<feature type="region of interest" description="Disordered" evidence="3">
    <location>
        <begin position="1"/>
        <end position="23"/>
    </location>
</feature>
<sequence>MYRAPQRSAASAESPAARRPSPAPRRALALRIALALSGAAILTLTSFAGYATWSSSRDETLAAASQEREQLSRSYEARIQSLRTEIDRLMSRQALTQANLEEQMDMLLQRQQSLQARHSLVSDLVARAERSGLPLALTTPLPERKPDLVDELAAGPDHLLAIGGESQPLDDPFAALGLRGSSGITPEQVAPAATGAPAAPVGPQAQLNAQEKQALAQLRSDLSAMDAESAAALQAITLAARSQIDTLTGALRPLGLRLADLRPSTPALSSPDLAVGGPYEPLLGPGFASSALTAETALNDLDGLKQAIRDLPVAPPTRGTPVSSTFGPRMDPFLGTIAMHTGIDFMAPQGQDVHATGRGTVLSAGRNGGYGNMVEIRHPGGLVTRYAHLSRIFVREGESVAPGDIIGQVGSTGRSTGPHLHYEVRLQNEALDPKPYLNAGKTVSRYL</sequence>
<proteinExistence type="predicted"/>
<keyword evidence="4" id="KW-1133">Transmembrane helix</keyword>
<dbReference type="InterPro" id="IPR050570">
    <property type="entry name" value="Cell_wall_metabolism_enzyme"/>
</dbReference>
<evidence type="ECO:0000256" key="4">
    <source>
        <dbReference type="SAM" id="Phobius"/>
    </source>
</evidence>
<dbReference type="EMBL" id="JBHUFA010000001">
    <property type="protein sequence ID" value="MFD1694116.1"/>
    <property type="molecule type" value="Genomic_DNA"/>
</dbReference>
<feature type="domain" description="M23ase beta-sheet core" evidence="5">
    <location>
        <begin position="339"/>
        <end position="433"/>
    </location>
</feature>
<accession>A0ABW4JTG3</accession>
<name>A0ABW4JTG3_9HYPH</name>
<dbReference type="RefSeq" id="WP_149891996.1">
    <property type="nucleotide sequence ID" value="NZ_JBHUFA010000001.1"/>
</dbReference>
<protein>
    <submittedName>
        <fullName evidence="6">Peptidoglycan DD-metalloendopeptidase family protein</fullName>
    </submittedName>
</protein>
<keyword evidence="7" id="KW-1185">Reference proteome</keyword>
<dbReference type="PANTHER" id="PTHR21666:SF289">
    <property type="entry name" value="L-ALA--D-GLU ENDOPEPTIDASE"/>
    <property type="match status" value="1"/>
</dbReference>
<comment type="caution">
    <text evidence="6">The sequence shown here is derived from an EMBL/GenBank/DDBJ whole genome shotgun (WGS) entry which is preliminary data.</text>
</comment>
<organism evidence="6 7">
    <name type="scientific">Roseibium aestuarii</name>
    <dbReference type="NCBI Taxonomy" id="2600299"/>
    <lineage>
        <taxon>Bacteria</taxon>
        <taxon>Pseudomonadati</taxon>
        <taxon>Pseudomonadota</taxon>
        <taxon>Alphaproteobacteria</taxon>
        <taxon>Hyphomicrobiales</taxon>
        <taxon>Stappiaceae</taxon>
        <taxon>Roseibium</taxon>
    </lineage>
</organism>
<dbReference type="InterPro" id="IPR016047">
    <property type="entry name" value="M23ase_b-sheet_dom"/>
</dbReference>
<evidence type="ECO:0000259" key="5">
    <source>
        <dbReference type="Pfam" id="PF01551"/>
    </source>
</evidence>
<keyword evidence="4" id="KW-0472">Membrane</keyword>
<reference evidence="7" key="1">
    <citation type="journal article" date="2019" name="Int. J. Syst. Evol. Microbiol.">
        <title>The Global Catalogue of Microorganisms (GCM) 10K type strain sequencing project: providing services to taxonomists for standard genome sequencing and annotation.</title>
        <authorList>
            <consortium name="The Broad Institute Genomics Platform"/>
            <consortium name="The Broad Institute Genome Sequencing Center for Infectious Disease"/>
            <person name="Wu L."/>
            <person name="Ma J."/>
        </authorList>
    </citation>
    <scope>NUCLEOTIDE SEQUENCE [LARGE SCALE GENOMIC DNA]</scope>
    <source>
        <strain evidence="7">JCM 3369</strain>
    </source>
</reference>
<evidence type="ECO:0000256" key="3">
    <source>
        <dbReference type="SAM" id="MobiDB-lite"/>
    </source>
</evidence>
<dbReference type="Proteomes" id="UP001597327">
    <property type="component" value="Unassembled WGS sequence"/>
</dbReference>
<evidence type="ECO:0000256" key="1">
    <source>
        <dbReference type="ARBA" id="ARBA00022729"/>
    </source>
</evidence>
<dbReference type="SUPFAM" id="SSF51261">
    <property type="entry name" value="Duplicated hybrid motif"/>
    <property type="match status" value="1"/>
</dbReference>
<keyword evidence="4" id="KW-0812">Transmembrane</keyword>
<evidence type="ECO:0000313" key="6">
    <source>
        <dbReference type="EMBL" id="MFD1694116.1"/>
    </source>
</evidence>
<feature type="transmembrane region" description="Helical" evidence="4">
    <location>
        <begin position="28"/>
        <end position="53"/>
    </location>
</feature>
<dbReference type="CDD" id="cd12797">
    <property type="entry name" value="M23_peptidase"/>
    <property type="match status" value="1"/>
</dbReference>
<evidence type="ECO:0000256" key="2">
    <source>
        <dbReference type="SAM" id="Coils"/>
    </source>
</evidence>
<dbReference type="InterPro" id="IPR011055">
    <property type="entry name" value="Dup_hybrid_motif"/>
</dbReference>
<keyword evidence="1" id="KW-0732">Signal</keyword>
<dbReference type="Pfam" id="PF01551">
    <property type="entry name" value="Peptidase_M23"/>
    <property type="match status" value="1"/>
</dbReference>
<gene>
    <name evidence="6" type="ORF">ACFSC7_01195</name>
</gene>